<dbReference type="InterPro" id="IPR003593">
    <property type="entry name" value="AAA+_ATPase"/>
</dbReference>
<dbReference type="EMBL" id="LR214951">
    <property type="protein sequence ID" value="VEU59620.1"/>
    <property type="molecule type" value="Genomic_DNA"/>
</dbReference>
<keyword evidence="1" id="KW-0813">Transport</keyword>
<keyword evidence="7" id="KW-1185">Reference proteome</keyword>
<evidence type="ECO:0000256" key="3">
    <source>
        <dbReference type="ARBA" id="ARBA00022840"/>
    </source>
</evidence>
<dbReference type="Gene3D" id="2.40.50.100">
    <property type="match status" value="1"/>
</dbReference>
<dbReference type="AlphaFoldDB" id="A0A449A5Q7"/>
<dbReference type="GO" id="GO:0016887">
    <property type="term" value="F:ATP hydrolysis activity"/>
    <property type="evidence" value="ECO:0007669"/>
    <property type="project" value="InterPro"/>
</dbReference>
<dbReference type="Proteomes" id="UP000289440">
    <property type="component" value="Chromosome"/>
</dbReference>
<feature type="coiled-coil region" evidence="4">
    <location>
        <begin position="243"/>
        <end position="297"/>
    </location>
</feature>
<dbReference type="SMART" id="SM00382">
    <property type="entry name" value="AAA"/>
    <property type="match status" value="1"/>
</dbReference>
<proteinExistence type="predicted"/>
<evidence type="ECO:0000313" key="7">
    <source>
        <dbReference type="Proteomes" id="UP000289440"/>
    </source>
</evidence>
<organism evidence="6 7">
    <name type="scientific">Mesomycoplasma neurolyticum</name>
    <dbReference type="NCBI Taxonomy" id="2120"/>
    <lineage>
        <taxon>Bacteria</taxon>
        <taxon>Bacillati</taxon>
        <taxon>Mycoplasmatota</taxon>
        <taxon>Mycoplasmoidales</taxon>
        <taxon>Metamycoplasmataceae</taxon>
        <taxon>Mesomycoplasma</taxon>
    </lineage>
</organism>
<evidence type="ECO:0000256" key="4">
    <source>
        <dbReference type="SAM" id="Coils"/>
    </source>
</evidence>
<dbReference type="PROSITE" id="PS50893">
    <property type="entry name" value="ABC_TRANSPORTER_2"/>
    <property type="match status" value="1"/>
</dbReference>
<keyword evidence="3 6" id="KW-0067">ATP-binding</keyword>
<dbReference type="OrthoDB" id="9784450at2"/>
<dbReference type="InterPro" id="IPR017871">
    <property type="entry name" value="ABC_transporter-like_CS"/>
</dbReference>
<dbReference type="Pfam" id="PF00005">
    <property type="entry name" value="ABC_tran"/>
    <property type="match status" value="1"/>
</dbReference>
<dbReference type="InterPro" id="IPR003439">
    <property type="entry name" value="ABC_transporter-like_ATP-bd"/>
</dbReference>
<keyword evidence="2" id="KW-0547">Nucleotide-binding</keyword>
<dbReference type="RefSeq" id="WP_129719996.1">
    <property type="nucleotide sequence ID" value="NZ_LR214951.1"/>
</dbReference>
<reference evidence="6 7" key="1">
    <citation type="submission" date="2019-01" db="EMBL/GenBank/DDBJ databases">
        <authorList>
            <consortium name="Pathogen Informatics"/>
        </authorList>
    </citation>
    <scope>NUCLEOTIDE SEQUENCE [LARGE SCALE GENOMIC DNA]</scope>
    <source>
        <strain evidence="6 7">NCTC10166</strain>
    </source>
</reference>
<dbReference type="PANTHER" id="PTHR43875">
    <property type="entry name" value="MALTODEXTRIN IMPORT ATP-BINDING PROTEIN MSMX"/>
    <property type="match status" value="1"/>
</dbReference>
<dbReference type="KEGG" id="mnu:NCTC10166_00599"/>
<dbReference type="GO" id="GO:0055052">
    <property type="term" value="C:ATP-binding cassette (ABC) transporter complex, substrate-binding subunit-containing"/>
    <property type="evidence" value="ECO:0007669"/>
    <property type="project" value="TreeGrafter"/>
</dbReference>
<name>A0A449A5Q7_9BACT</name>
<evidence type="ECO:0000256" key="1">
    <source>
        <dbReference type="ARBA" id="ARBA00022448"/>
    </source>
</evidence>
<evidence type="ECO:0000313" key="6">
    <source>
        <dbReference type="EMBL" id="VEU59620.1"/>
    </source>
</evidence>
<keyword evidence="4" id="KW-0175">Coiled coil</keyword>
<dbReference type="GO" id="GO:0005524">
    <property type="term" value="F:ATP binding"/>
    <property type="evidence" value="ECO:0007669"/>
    <property type="project" value="UniProtKB-KW"/>
</dbReference>
<dbReference type="InterPro" id="IPR008995">
    <property type="entry name" value="Mo/tungstate-bd_C_term_dom"/>
</dbReference>
<dbReference type="SUPFAM" id="SSF50331">
    <property type="entry name" value="MOP-like"/>
    <property type="match status" value="1"/>
</dbReference>
<dbReference type="PROSITE" id="PS00211">
    <property type="entry name" value="ABC_TRANSPORTER_1"/>
    <property type="match status" value="1"/>
</dbReference>
<dbReference type="SUPFAM" id="SSF52540">
    <property type="entry name" value="P-loop containing nucleoside triphosphate hydrolases"/>
    <property type="match status" value="1"/>
</dbReference>
<accession>A0A449A5Q7</accession>
<gene>
    <name evidence="6" type="primary">malK</name>
    <name evidence="6" type="ORF">NCTC10166_00599</name>
</gene>
<evidence type="ECO:0000259" key="5">
    <source>
        <dbReference type="PROSITE" id="PS50893"/>
    </source>
</evidence>
<feature type="domain" description="ABC transporter" evidence="5">
    <location>
        <begin position="33"/>
        <end position="462"/>
    </location>
</feature>
<dbReference type="InterPro" id="IPR047641">
    <property type="entry name" value="ABC_transpr_MalK/UgpC-like"/>
</dbReference>
<dbReference type="Gene3D" id="2.40.50.140">
    <property type="entry name" value="Nucleic acid-binding proteins"/>
    <property type="match status" value="1"/>
</dbReference>
<dbReference type="InterPro" id="IPR012340">
    <property type="entry name" value="NA-bd_OB-fold"/>
</dbReference>
<dbReference type="InterPro" id="IPR027417">
    <property type="entry name" value="P-loop_NTPase"/>
</dbReference>
<protein>
    <submittedName>
        <fullName evidence="6">Maltodextrin ABC transporter ATP-binding protein</fullName>
    </submittedName>
</protein>
<sequence length="580" mass="66828">MNIDNENKNKEIIKKIKDSADERFRTKNLINAIEVKDLVVDFGETIAINNVNFEVKKGELVTLLGPSGCGKTTILNSIAGLLTPTSGQIIFEGIDVTKVAPKDRKIGLVFQNYALYPHLNSYDNIAFPLTNDKTWKISVQEKSLISFHKAKSLVYSVNGASKDELDEYDNLLYNYLDVYKQLEIEINNINSNLYKLLNYLKAQLELLPLHKQAAFKKESNKVIQSLKKATSQKEKTDTRLEYKKNYNKIKNKFKKQKEFLKEQIVIEKNRIKNSRELADLKEKKKSLKTLHKFTKKEYYAYDKKLKSKYNLKLSKLSEEQLSKYNELIANNKSVSKSIEERVLEVSSKVEISKQLNKKPSKLSGGQQQRVAIARGIVREPKILLMDEPLSNLDAKLRVQTREWIKRFQKALGTTTIFVTHDQEEAMSISDKIICMSNGIIQQIGTPSDLYNKPTNEFVAKFLGVPEMSIFDAEIKNNQVFATNGILIKTLQKPLNSNKIRYGIRSEHIVEDDNGKFEGKIINVEFLGKEIFAKLKVENIGVFNAFLRKRENYFENDIIRFNLVSKKIHFFDVDTKERIDI</sequence>
<evidence type="ECO:0000256" key="2">
    <source>
        <dbReference type="ARBA" id="ARBA00022741"/>
    </source>
</evidence>
<dbReference type="Gene3D" id="3.40.50.300">
    <property type="entry name" value="P-loop containing nucleotide triphosphate hydrolases"/>
    <property type="match status" value="2"/>
</dbReference>
<dbReference type="PANTHER" id="PTHR43875:SF1">
    <property type="entry name" value="OSMOPROTECTIVE COMPOUNDS UPTAKE ATP-BINDING PROTEIN GGTA"/>
    <property type="match status" value="1"/>
</dbReference>